<reference evidence="2" key="1">
    <citation type="submission" date="2025-08" db="UniProtKB">
        <authorList>
            <consortium name="RefSeq"/>
        </authorList>
    </citation>
    <scope>IDENTIFICATION</scope>
</reference>
<keyword evidence="1" id="KW-1185">Reference proteome</keyword>
<dbReference type="RefSeq" id="XP_073899006.1">
    <property type="nucleotide sequence ID" value="XM_074042905.1"/>
</dbReference>
<evidence type="ECO:0000313" key="1">
    <source>
        <dbReference type="Proteomes" id="UP001732720"/>
    </source>
</evidence>
<protein>
    <submittedName>
        <fullName evidence="2">Uncharacterized protein isoform X2</fullName>
    </submittedName>
</protein>
<sequence length="83" mass="9102">MSSWRASGSSGEGVRGPVGTLESRLLFLTRQKPVAGLTPSGKQCSLKRNKNITRGETRKYYKRALGDLGSTDPDLCMDNIKEE</sequence>
<dbReference type="Proteomes" id="UP001732720">
    <property type="component" value="Chromosome 10"/>
</dbReference>
<evidence type="ECO:0000313" key="2">
    <source>
        <dbReference type="RefSeq" id="XP_073899006.1"/>
    </source>
</evidence>
<gene>
    <name evidence="2" type="primary">LOC109697897</name>
</gene>
<organism evidence="1 2">
    <name type="scientific">Castor canadensis</name>
    <name type="common">American beaver</name>
    <dbReference type="NCBI Taxonomy" id="51338"/>
    <lineage>
        <taxon>Eukaryota</taxon>
        <taxon>Metazoa</taxon>
        <taxon>Chordata</taxon>
        <taxon>Craniata</taxon>
        <taxon>Vertebrata</taxon>
        <taxon>Euteleostomi</taxon>
        <taxon>Mammalia</taxon>
        <taxon>Eutheria</taxon>
        <taxon>Euarchontoglires</taxon>
        <taxon>Glires</taxon>
        <taxon>Rodentia</taxon>
        <taxon>Castorimorpha</taxon>
        <taxon>Castoridae</taxon>
        <taxon>Castor</taxon>
    </lineage>
</organism>
<name>A0AC58K2D0_CASCN</name>
<proteinExistence type="predicted"/>
<accession>A0AC58K2D0</accession>